<evidence type="ECO:0000313" key="2">
    <source>
        <dbReference type="EMBL" id="BBO67878.1"/>
    </source>
</evidence>
<feature type="region of interest" description="Disordered" evidence="1">
    <location>
        <begin position="128"/>
        <end position="326"/>
    </location>
</feature>
<feature type="region of interest" description="Disordered" evidence="1">
    <location>
        <begin position="368"/>
        <end position="443"/>
    </location>
</feature>
<sequence length="493" mass="51366">MDGRRTPDPKPEKENESIDEEIIDLKQVIEGGDDDDIIDLNDILEQPDQASVETDDVVIPLEDAIPTQETAAPSAEPDDSIIDLEDVATTLEADIADTQPDVPTLTEAPGAAAAADDEGVIDLLDIAALDTPDDDRPPSPADENEIETAAPSAEPDDSIIDLEDVAATPEAGIADTQPDVPPLTEAPGAAAAADDEGVIDLLDIAALDTPEDERETAGRSEEPDDSIIDLEDVAATPEAGIADTQPDVPPLTEAPDAAAAADDEGVIDLLDVAALDTPEDEKETAGRSEEPDDSIIDLEDVAATPEAGIADTQPDVPPLTEAPDAAAAADDEGVIDLLDVAALDTPEQAGSGDEELADLESRAEAMLTAATGSTMAPDDDPFGAETAEEAAETSGPDAEVPVLDHEDTLAEPAPKARPAVAVPFSPPSPSEPPEAEAVTPTDQQVEAALERVIEKIYAEKIEQMMIRTIEKTVKREIEKIKSALLEDNDSMAG</sequence>
<dbReference type="KEGG" id="dalk:DSCA_18080"/>
<evidence type="ECO:0000313" key="3">
    <source>
        <dbReference type="Proteomes" id="UP000427906"/>
    </source>
</evidence>
<evidence type="ECO:0000256" key="1">
    <source>
        <dbReference type="SAM" id="MobiDB-lite"/>
    </source>
</evidence>
<feature type="compositionally biased region" description="Acidic residues" evidence="1">
    <location>
        <begin position="222"/>
        <end position="232"/>
    </location>
</feature>
<name>A0A5K7YFP9_9BACT</name>
<keyword evidence="3" id="KW-1185">Reference proteome</keyword>
<gene>
    <name evidence="2" type="ORF">DSCA_18080</name>
</gene>
<feature type="compositionally biased region" description="Low complexity" evidence="1">
    <location>
        <begin position="410"/>
        <end position="423"/>
    </location>
</feature>
<dbReference type="OrthoDB" id="10020611at2"/>
<dbReference type="Proteomes" id="UP000427906">
    <property type="component" value="Chromosome"/>
</dbReference>
<reference evidence="2 3" key="1">
    <citation type="submission" date="2019-11" db="EMBL/GenBank/DDBJ databases">
        <title>Comparative genomics of hydrocarbon-degrading Desulfosarcina strains.</title>
        <authorList>
            <person name="Watanabe M."/>
            <person name="Kojima H."/>
            <person name="Fukui M."/>
        </authorList>
    </citation>
    <scope>NUCLEOTIDE SEQUENCE [LARGE SCALE GENOMIC DNA]</scope>
    <source>
        <strain evidence="2 3">PL12</strain>
    </source>
</reference>
<feature type="compositionally biased region" description="Acidic residues" evidence="1">
    <location>
        <begin position="377"/>
        <end position="391"/>
    </location>
</feature>
<dbReference type="EMBL" id="AP021874">
    <property type="protein sequence ID" value="BBO67878.1"/>
    <property type="molecule type" value="Genomic_DNA"/>
</dbReference>
<dbReference type="RefSeq" id="WP_155316091.1">
    <property type="nucleotide sequence ID" value="NZ_AP021874.1"/>
</dbReference>
<feature type="compositionally biased region" description="Basic and acidic residues" evidence="1">
    <location>
        <begin position="1"/>
        <end position="16"/>
    </location>
</feature>
<dbReference type="AlphaFoldDB" id="A0A5K7YFP9"/>
<feature type="region of interest" description="Disordered" evidence="1">
    <location>
        <begin position="1"/>
        <end position="20"/>
    </location>
</feature>
<proteinExistence type="predicted"/>
<protein>
    <submittedName>
        <fullName evidence="2">Uncharacterized protein</fullName>
    </submittedName>
</protein>
<feature type="compositionally biased region" description="Acidic residues" evidence="1">
    <location>
        <begin position="154"/>
        <end position="164"/>
    </location>
</feature>
<organism evidence="2 3">
    <name type="scientific">Desulfosarcina alkanivorans</name>
    <dbReference type="NCBI Taxonomy" id="571177"/>
    <lineage>
        <taxon>Bacteria</taxon>
        <taxon>Pseudomonadati</taxon>
        <taxon>Thermodesulfobacteriota</taxon>
        <taxon>Desulfobacteria</taxon>
        <taxon>Desulfobacterales</taxon>
        <taxon>Desulfosarcinaceae</taxon>
        <taxon>Desulfosarcina</taxon>
    </lineage>
</organism>
<feature type="compositionally biased region" description="Acidic residues" evidence="1">
    <location>
        <begin position="290"/>
        <end position="300"/>
    </location>
</feature>
<accession>A0A5K7YFP9</accession>